<evidence type="ECO:0000313" key="4">
    <source>
        <dbReference type="Proteomes" id="UP001595636"/>
    </source>
</evidence>
<proteinExistence type="predicted"/>
<feature type="transmembrane region" description="Helical" evidence="1">
    <location>
        <begin position="61"/>
        <end position="78"/>
    </location>
</feature>
<dbReference type="PANTHER" id="PTHR28008">
    <property type="entry name" value="DOMAIN PROTEIN, PUTATIVE (AFU_ORTHOLOGUE AFUA_3G10980)-RELATED"/>
    <property type="match status" value="1"/>
</dbReference>
<dbReference type="NCBIfam" id="NF037970">
    <property type="entry name" value="vanZ_1"/>
    <property type="match status" value="1"/>
</dbReference>
<organism evidence="3 4">
    <name type="scientific">Vogesella amnigena</name>
    <dbReference type="NCBI Taxonomy" id="1507449"/>
    <lineage>
        <taxon>Bacteria</taxon>
        <taxon>Pseudomonadati</taxon>
        <taxon>Pseudomonadota</taxon>
        <taxon>Betaproteobacteria</taxon>
        <taxon>Neisseriales</taxon>
        <taxon>Chromobacteriaceae</taxon>
        <taxon>Vogesella</taxon>
    </lineage>
</organism>
<accession>A0ABV7TTJ0</accession>
<keyword evidence="1" id="KW-1133">Transmembrane helix</keyword>
<evidence type="ECO:0000313" key="3">
    <source>
        <dbReference type="EMBL" id="MFC3626055.1"/>
    </source>
</evidence>
<comment type="caution">
    <text evidence="3">The sequence shown here is derived from an EMBL/GenBank/DDBJ whole genome shotgun (WGS) entry which is preliminary data.</text>
</comment>
<feature type="transmembrane region" description="Helical" evidence="1">
    <location>
        <begin position="98"/>
        <end position="116"/>
    </location>
</feature>
<dbReference type="EMBL" id="JBHRYH010000017">
    <property type="protein sequence ID" value="MFC3626055.1"/>
    <property type="molecule type" value="Genomic_DNA"/>
</dbReference>
<dbReference type="RefSeq" id="WP_390278243.1">
    <property type="nucleotide sequence ID" value="NZ_JBHRYH010000017.1"/>
</dbReference>
<dbReference type="Proteomes" id="UP001595636">
    <property type="component" value="Unassembled WGS sequence"/>
</dbReference>
<reference evidence="4" key="1">
    <citation type="journal article" date="2019" name="Int. J. Syst. Evol. Microbiol.">
        <title>The Global Catalogue of Microorganisms (GCM) 10K type strain sequencing project: providing services to taxonomists for standard genome sequencing and annotation.</title>
        <authorList>
            <consortium name="The Broad Institute Genomics Platform"/>
            <consortium name="The Broad Institute Genome Sequencing Center for Infectious Disease"/>
            <person name="Wu L."/>
            <person name="Ma J."/>
        </authorList>
    </citation>
    <scope>NUCLEOTIDE SEQUENCE [LARGE SCALE GENOMIC DNA]</scope>
    <source>
        <strain evidence="4">KCTC 42195</strain>
    </source>
</reference>
<keyword evidence="1" id="KW-0812">Transmembrane</keyword>
<evidence type="ECO:0000256" key="1">
    <source>
        <dbReference type="SAM" id="Phobius"/>
    </source>
</evidence>
<evidence type="ECO:0000259" key="2">
    <source>
        <dbReference type="Pfam" id="PF04892"/>
    </source>
</evidence>
<protein>
    <submittedName>
        <fullName evidence="3">VanZ family protein</fullName>
    </submittedName>
</protein>
<name>A0ABV7TTJ0_9NEIS</name>
<keyword evidence="4" id="KW-1185">Reference proteome</keyword>
<sequence length="123" mass="13563">MMGWQRWWPALAWWLASVWLLLLKPAGAPSGIPYFDKLGHFALFLLGGLLLAWPRWRAGQPAAVVWRTSLGLCLLWALGSEAAQGLFTATRSAEVGDALADLLGAAAGIHLAYRAIAWRRRRV</sequence>
<feature type="transmembrane region" description="Helical" evidence="1">
    <location>
        <begin position="37"/>
        <end position="54"/>
    </location>
</feature>
<feature type="domain" description="VanZ-like" evidence="2">
    <location>
        <begin position="31"/>
        <end position="113"/>
    </location>
</feature>
<dbReference type="PANTHER" id="PTHR28008:SF1">
    <property type="entry name" value="DOMAIN PROTEIN, PUTATIVE (AFU_ORTHOLOGUE AFUA_3G10980)-RELATED"/>
    <property type="match status" value="1"/>
</dbReference>
<keyword evidence="1" id="KW-0472">Membrane</keyword>
<dbReference type="Pfam" id="PF04892">
    <property type="entry name" value="VanZ"/>
    <property type="match status" value="1"/>
</dbReference>
<gene>
    <name evidence="3" type="ORF">ACFOKJ_07890</name>
</gene>
<dbReference type="InterPro" id="IPR006976">
    <property type="entry name" value="VanZ-like"/>
</dbReference>